<name>A0A4Y2SKD9_ARAVE</name>
<dbReference type="Proteomes" id="UP000499080">
    <property type="component" value="Unassembled WGS sequence"/>
</dbReference>
<dbReference type="EMBL" id="BGPR01022112">
    <property type="protein sequence ID" value="GBN88076.1"/>
    <property type="molecule type" value="Genomic_DNA"/>
</dbReference>
<reference evidence="1 2" key="1">
    <citation type="journal article" date="2019" name="Sci. Rep.">
        <title>Orb-weaving spider Araneus ventricosus genome elucidates the spidroin gene catalogue.</title>
        <authorList>
            <person name="Kono N."/>
            <person name="Nakamura H."/>
            <person name="Ohtoshi R."/>
            <person name="Moran D.A.P."/>
            <person name="Shinohara A."/>
            <person name="Yoshida Y."/>
            <person name="Fujiwara M."/>
            <person name="Mori M."/>
            <person name="Tomita M."/>
            <person name="Arakawa K."/>
        </authorList>
    </citation>
    <scope>NUCLEOTIDE SEQUENCE [LARGE SCALE GENOMIC DNA]</scope>
</reference>
<gene>
    <name evidence="1" type="ORF">AVEN_56392_1</name>
</gene>
<protein>
    <submittedName>
        <fullName evidence="1">Uncharacterized protein</fullName>
    </submittedName>
</protein>
<organism evidence="1 2">
    <name type="scientific">Araneus ventricosus</name>
    <name type="common">Orbweaver spider</name>
    <name type="synonym">Epeira ventricosa</name>
    <dbReference type="NCBI Taxonomy" id="182803"/>
    <lineage>
        <taxon>Eukaryota</taxon>
        <taxon>Metazoa</taxon>
        <taxon>Ecdysozoa</taxon>
        <taxon>Arthropoda</taxon>
        <taxon>Chelicerata</taxon>
        <taxon>Arachnida</taxon>
        <taxon>Araneae</taxon>
        <taxon>Araneomorphae</taxon>
        <taxon>Entelegynae</taxon>
        <taxon>Araneoidea</taxon>
        <taxon>Araneidae</taxon>
        <taxon>Araneus</taxon>
    </lineage>
</organism>
<evidence type="ECO:0000313" key="2">
    <source>
        <dbReference type="Proteomes" id="UP000499080"/>
    </source>
</evidence>
<keyword evidence="2" id="KW-1185">Reference proteome</keyword>
<proteinExistence type="predicted"/>
<accession>A0A4Y2SKD9</accession>
<dbReference type="AlphaFoldDB" id="A0A4Y2SKD9"/>
<sequence>MDTENTRTDRTLPHVPIPYAITATVPVGWTWDNTRTDRTLPHVPIPYVITATVPVGWTWDNTRTDKWQCANRHIQRGHYMPVCMVCEAEFGVDGVKGVAHHVFRRHFFSDDQK</sequence>
<comment type="caution">
    <text evidence="1">The sequence shown here is derived from an EMBL/GenBank/DDBJ whole genome shotgun (WGS) entry which is preliminary data.</text>
</comment>
<evidence type="ECO:0000313" key="1">
    <source>
        <dbReference type="EMBL" id="GBN88076.1"/>
    </source>
</evidence>